<keyword evidence="2" id="KW-0040">ANK repeat</keyword>
<dbReference type="PANTHER" id="PTHR10039">
    <property type="entry name" value="AMELOGENIN"/>
    <property type="match status" value="1"/>
</dbReference>
<dbReference type="InterPro" id="IPR056884">
    <property type="entry name" value="NPHP3-like_N"/>
</dbReference>
<proteinExistence type="predicted"/>
<dbReference type="Proteomes" id="UP001251528">
    <property type="component" value="Unassembled WGS sequence"/>
</dbReference>
<reference evidence="4" key="1">
    <citation type="submission" date="2023-06" db="EMBL/GenBank/DDBJ databases">
        <title>Conoideocrella luteorostrata (Hypocreales: Clavicipitaceae), a potential biocontrol fungus for elongate hemlock scale in United States Christmas tree production areas.</title>
        <authorList>
            <person name="Barrett H."/>
            <person name="Lovett B."/>
            <person name="Macias A.M."/>
            <person name="Stajich J.E."/>
            <person name="Kasson M.T."/>
        </authorList>
    </citation>
    <scope>NUCLEOTIDE SEQUENCE</scope>
    <source>
        <strain evidence="4">ARSEF 14590</strain>
    </source>
</reference>
<feature type="repeat" description="ANK" evidence="2">
    <location>
        <begin position="563"/>
        <end position="595"/>
    </location>
</feature>
<feature type="repeat" description="ANK" evidence="2">
    <location>
        <begin position="502"/>
        <end position="534"/>
    </location>
</feature>
<dbReference type="EMBL" id="JASWJB010000282">
    <property type="protein sequence ID" value="KAK2592183.1"/>
    <property type="molecule type" value="Genomic_DNA"/>
</dbReference>
<dbReference type="InterPro" id="IPR002110">
    <property type="entry name" value="Ankyrin_rpt"/>
</dbReference>
<dbReference type="SUPFAM" id="SSF52540">
    <property type="entry name" value="P-loop containing nucleoside triphosphate hydrolases"/>
    <property type="match status" value="1"/>
</dbReference>
<dbReference type="Gene3D" id="3.40.50.300">
    <property type="entry name" value="P-loop containing nucleotide triphosphate hydrolases"/>
    <property type="match status" value="1"/>
</dbReference>
<dbReference type="PANTHER" id="PTHR10039:SF17">
    <property type="entry name" value="FUNGAL STAND N-TERMINAL GOODBYE DOMAIN-CONTAINING PROTEIN-RELATED"/>
    <property type="match status" value="1"/>
</dbReference>
<dbReference type="PROSITE" id="PS50297">
    <property type="entry name" value="ANK_REP_REGION"/>
    <property type="match status" value="4"/>
</dbReference>
<evidence type="ECO:0000313" key="4">
    <source>
        <dbReference type="EMBL" id="KAK2592183.1"/>
    </source>
</evidence>
<feature type="repeat" description="ANK" evidence="2">
    <location>
        <begin position="630"/>
        <end position="662"/>
    </location>
</feature>
<dbReference type="InterPro" id="IPR027417">
    <property type="entry name" value="P-loop_NTPase"/>
</dbReference>
<accession>A0AAJ0FV13</accession>
<evidence type="ECO:0000256" key="2">
    <source>
        <dbReference type="PROSITE-ProRule" id="PRU00023"/>
    </source>
</evidence>
<dbReference type="Pfam" id="PF24883">
    <property type="entry name" value="NPHP3_N"/>
    <property type="match status" value="1"/>
</dbReference>
<name>A0AAJ0FV13_9HYPO</name>
<dbReference type="SMART" id="SM00248">
    <property type="entry name" value="ANK"/>
    <property type="match status" value="4"/>
</dbReference>
<dbReference type="AlphaFoldDB" id="A0AAJ0FV13"/>
<evidence type="ECO:0000313" key="5">
    <source>
        <dbReference type="Proteomes" id="UP001251528"/>
    </source>
</evidence>
<dbReference type="Pfam" id="PF12796">
    <property type="entry name" value="Ank_2"/>
    <property type="match status" value="2"/>
</dbReference>
<dbReference type="InterPro" id="IPR036770">
    <property type="entry name" value="Ankyrin_rpt-contain_sf"/>
</dbReference>
<keyword evidence="5" id="KW-1185">Reference proteome</keyword>
<dbReference type="SUPFAM" id="SSF48403">
    <property type="entry name" value="Ankyrin repeat"/>
    <property type="match status" value="1"/>
</dbReference>
<organism evidence="4 5">
    <name type="scientific">Conoideocrella luteorostrata</name>
    <dbReference type="NCBI Taxonomy" id="1105319"/>
    <lineage>
        <taxon>Eukaryota</taxon>
        <taxon>Fungi</taxon>
        <taxon>Dikarya</taxon>
        <taxon>Ascomycota</taxon>
        <taxon>Pezizomycotina</taxon>
        <taxon>Sordariomycetes</taxon>
        <taxon>Hypocreomycetidae</taxon>
        <taxon>Hypocreales</taxon>
        <taxon>Clavicipitaceae</taxon>
        <taxon>Conoideocrella</taxon>
    </lineage>
</organism>
<dbReference type="Gene3D" id="1.25.40.20">
    <property type="entry name" value="Ankyrin repeat-containing domain"/>
    <property type="match status" value="3"/>
</dbReference>
<dbReference type="Pfam" id="PF00023">
    <property type="entry name" value="Ank"/>
    <property type="match status" value="1"/>
</dbReference>
<protein>
    <recommendedName>
        <fullName evidence="3">Nephrocystin 3-like N-terminal domain-containing protein</fullName>
    </recommendedName>
</protein>
<dbReference type="PRINTS" id="PR01415">
    <property type="entry name" value="ANKYRIN"/>
</dbReference>
<keyword evidence="1" id="KW-0677">Repeat</keyword>
<feature type="repeat" description="ANK" evidence="2">
    <location>
        <begin position="740"/>
        <end position="768"/>
    </location>
</feature>
<dbReference type="PROSITE" id="PS50088">
    <property type="entry name" value="ANK_REPEAT"/>
    <property type="match status" value="4"/>
</dbReference>
<evidence type="ECO:0000259" key="3">
    <source>
        <dbReference type="Pfam" id="PF24883"/>
    </source>
</evidence>
<feature type="domain" description="Nephrocystin 3-like N-terminal" evidence="3">
    <location>
        <begin position="8"/>
        <end position="179"/>
    </location>
</feature>
<evidence type="ECO:0000256" key="1">
    <source>
        <dbReference type="ARBA" id="ARBA00022737"/>
    </source>
</evidence>
<sequence length="822" mass="92113">MPRRVPTTCEWILEKEEYTSFCSDPLAPVFWIHGDRGSGKTTLASFITEKLDSMLRQEEVILYFFCDSGNKRRNNATSLLAGLLWRLIRLHPVLFKQIPTAYNHIRSLSETGPEDNIMDEKALWSIFLRMIRSPGANCRYCLVDGLDECDEISQAFIEESILKALGEYSNLPKFLVTSRKPPRFGLSVSLDLASPTVLPMLRQDIRALILDTTDRLIKSFSCLDLHRDDLIRVVETKSEDNFLLATLSFEDLERQFQKGGQTVVEQVLTAIPSGFSQYYDEKLGRLPPDPAIKDIILWVALAIRPLTLHELGIGIGATPRGSFTSEQVVKGYIQRCSPLLESRADSVYFVNSSAAEYVCRLLDQTSPFAVDVQGGHLQIAKRCLKYICTELSRAKKKNWGDKESQSRLPFLRYAALYFPDHAQAASSEIGQVLDLEPEFFSLISPIRELWLTVYCNLSGNSSIYPTIPVLHMVCCFGIAPIVRMLLDKGYHGCRDIEEQDDRGETALQLALKHSHYEVIEELLSRGADSNTKHRCISLNSCFLQGQNNIFNQSLEPDYISRDNGFSALHWACHQGYGAAAELLLNYEADVNALSECFVLNISYIEGDGNILNQSASHESTIDGQPRPKNVGFSALHLATLRGHEAIVKLLLDRGADIEAKIKSFAMQITVVKGDENIVNQSLEIGSGANYTVVQGDRNIVNQHNQVLQARSSVNSSFLQIDEMVVNQTANEIEEDDAERRGCSAVYLAVLNGHETVVKMLLDRGAEANEELLRQLSAISRHGVPDTSILINKLLEIQLKWWQNLSPETMGVLFAQSFLALQL</sequence>
<gene>
    <name evidence="4" type="ORF">QQS21_010125</name>
</gene>
<comment type="caution">
    <text evidence="4">The sequence shown here is derived from an EMBL/GenBank/DDBJ whole genome shotgun (WGS) entry which is preliminary data.</text>
</comment>